<reference evidence="1 2" key="1">
    <citation type="submission" date="2021-07" db="EMBL/GenBank/DDBJ databases">
        <title>Actinomadura sp. PM05-2 isolated from lichen.</title>
        <authorList>
            <person name="Somphong A."/>
            <person name="Phongsopitanun W."/>
            <person name="Tanasupawat S."/>
            <person name="Peongsungnone V."/>
        </authorList>
    </citation>
    <scope>NUCLEOTIDE SEQUENCE [LARGE SCALE GENOMIC DNA]</scope>
    <source>
        <strain evidence="1 2">PM05-2</strain>
    </source>
</reference>
<organism evidence="1 2">
    <name type="scientific">Actinomadura parmotrematis</name>
    <dbReference type="NCBI Taxonomy" id="2864039"/>
    <lineage>
        <taxon>Bacteria</taxon>
        <taxon>Bacillati</taxon>
        <taxon>Actinomycetota</taxon>
        <taxon>Actinomycetes</taxon>
        <taxon>Streptosporangiales</taxon>
        <taxon>Thermomonosporaceae</taxon>
        <taxon>Actinomadura</taxon>
    </lineage>
</organism>
<dbReference type="RefSeq" id="WP_220164414.1">
    <property type="nucleotide sequence ID" value="NZ_JAIBOA010000003.1"/>
</dbReference>
<name>A0ABS7FP20_9ACTN</name>
<dbReference type="EMBL" id="JAIBOA010000003">
    <property type="protein sequence ID" value="MBW8482135.1"/>
    <property type="molecule type" value="Genomic_DNA"/>
</dbReference>
<sequence length="164" mass="17830">MTPELPHDDSPRGQQRTAVLALAQLLEHDLPAAEWTIADDEDGELNGQIFRRSLADGDDEQAGEVMAALTAWSAFLAERIETTAGADGTFYEVSATYREAPVVVWAMLRDGPKTAVQPVPGSEIPGRPGQVVGECGHWVTADRWQAGQRVCERCTEDGWDADPL</sequence>
<proteinExistence type="predicted"/>
<gene>
    <name evidence="1" type="ORF">K1Y72_07140</name>
</gene>
<keyword evidence="2" id="KW-1185">Reference proteome</keyword>
<accession>A0ABS7FP20</accession>
<comment type="caution">
    <text evidence="1">The sequence shown here is derived from an EMBL/GenBank/DDBJ whole genome shotgun (WGS) entry which is preliminary data.</text>
</comment>
<dbReference type="Proteomes" id="UP000774570">
    <property type="component" value="Unassembled WGS sequence"/>
</dbReference>
<protein>
    <submittedName>
        <fullName evidence="1">Uncharacterized protein</fullName>
    </submittedName>
</protein>
<evidence type="ECO:0000313" key="2">
    <source>
        <dbReference type="Proteomes" id="UP000774570"/>
    </source>
</evidence>
<evidence type="ECO:0000313" key="1">
    <source>
        <dbReference type="EMBL" id="MBW8482135.1"/>
    </source>
</evidence>